<dbReference type="GO" id="GO:0004558">
    <property type="term" value="F:alpha-1,4-glucosidase activity"/>
    <property type="evidence" value="ECO:0007669"/>
    <property type="project" value="UniProtKB-EC"/>
</dbReference>
<dbReference type="Proteomes" id="UP000070779">
    <property type="component" value="Unassembled WGS sequence"/>
</dbReference>
<protein>
    <submittedName>
        <fullName evidence="1">Maltodextrin glucosidase</fullName>
        <ecNumber evidence="1">3.2.1.20</ecNumber>
    </submittedName>
</protein>
<sequence>MLNQFINAKNSHELMNILHHQDKELRGRLLEMIFTSEN</sequence>
<accession>A0A139RBQ9</accession>
<keyword evidence="1" id="KW-0378">Hydrolase</keyword>
<proteinExistence type="predicted"/>
<evidence type="ECO:0000313" key="1">
    <source>
        <dbReference type="EMBL" id="KXU12183.1"/>
    </source>
</evidence>
<dbReference type="AlphaFoldDB" id="A0A139RBQ9"/>
<name>A0A139RBQ9_STRMT</name>
<evidence type="ECO:0000313" key="2">
    <source>
        <dbReference type="Proteomes" id="UP000070779"/>
    </source>
</evidence>
<reference evidence="1 2" key="1">
    <citation type="submission" date="2016-01" db="EMBL/GenBank/DDBJ databases">
        <title>Highly variable Streptococcus oralis are common among viridans streptococci isolated from primates.</title>
        <authorList>
            <person name="Denapaite D."/>
            <person name="Rieger M."/>
            <person name="Koendgen S."/>
            <person name="Brueckner R."/>
            <person name="Ochigava I."/>
            <person name="Kappeler P."/>
            <person name="Maetz-Rensing K."/>
            <person name="Leendertz F."/>
            <person name="Hakenbeck R."/>
        </authorList>
    </citation>
    <scope>NUCLEOTIDE SEQUENCE [LARGE SCALE GENOMIC DNA]</scope>
    <source>
        <strain evidence="1 2">DD22</strain>
    </source>
</reference>
<dbReference type="PATRIC" id="fig|28037.238.peg.1188"/>
<keyword evidence="1" id="KW-0326">Glycosidase</keyword>
<dbReference type="EMBL" id="LQZD01000270">
    <property type="protein sequence ID" value="KXU12183.1"/>
    <property type="molecule type" value="Genomic_DNA"/>
</dbReference>
<comment type="caution">
    <text evidence="1">The sequence shown here is derived from an EMBL/GenBank/DDBJ whole genome shotgun (WGS) entry which is preliminary data.</text>
</comment>
<gene>
    <name evidence="1" type="ORF">SMIDD22_00984</name>
</gene>
<organism evidence="1 2">
    <name type="scientific">Streptococcus mitis</name>
    <dbReference type="NCBI Taxonomy" id="28037"/>
    <lineage>
        <taxon>Bacteria</taxon>
        <taxon>Bacillati</taxon>
        <taxon>Bacillota</taxon>
        <taxon>Bacilli</taxon>
        <taxon>Lactobacillales</taxon>
        <taxon>Streptococcaceae</taxon>
        <taxon>Streptococcus</taxon>
        <taxon>Streptococcus mitis group</taxon>
    </lineage>
</organism>
<dbReference type="EC" id="3.2.1.20" evidence="1"/>